<dbReference type="InterPro" id="IPR013088">
    <property type="entry name" value="Znf_NHR/GATA"/>
</dbReference>
<dbReference type="PANTHER" id="PTHR45658">
    <property type="entry name" value="GATA TRANSCRIPTION FACTOR"/>
    <property type="match status" value="1"/>
</dbReference>
<feature type="compositionally biased region" description="Pro residues" evidence="5">
    <location>
        <begin position="122"/>
        <end position="138"/>
    </location>
</feature>
<keyword evidence="3" id="KW-0862">Zinc</keyword>
<proteinExistence type="predicted"/>
<dbReference type="Proteomes" id="UP000076727">
    <property type="component" value="Unassembled WGS sequence"/>
</dbReference>
<dbReference type="GO" id="GO:0008270">
    <property type="term" value="F:zinc ion binding"/>
    <property type="evidence" value="ECO:0007669"/>
    <property type="project" value="UniProtKB-KW"/>
</dbReference>
<evidence type="ECO:0000259" key="6">
    <source>
        <dbReference type="PROSITE" id="PS50114"/>
    </source>
</evidence>
<reference evidence="7 8" key="1">
    <citation type="journal article" date="2016" name="Mol. Biol. Evol.">
        <title>Comparative Genomics of Early-Diverging Mushroom-Forming Fungi Provides Insights into the Origins of Lignocellulose Decay Capabilities.</title>
        <authorList>
            <person name="Nagy L.G."/>
            <person name="Riley R."/>
            <person name="Tritt A."/>
            <person name="Adam C."/>
            <person name="Daum C."/>
            <person name="Floudas D."/>
            <person name="Sun H."/>
            <person name="Yadav J.S."/>
            <person name="Pangilinan J."/>
            <person name="Larsson K.H."/>
            <person name="Matsuura K."/>
            <person name="Barry K."/>
            <person name="Labutti K."/>
            <person name="Kuo R."/>
            <person name="Ohm R.A."/>
            <person name="Bhattacharya S.S."/>
            <person name="Shirouzu T."/>
            <person name="Yoshinaga Y."/>
            <person name="Martin F.M."/>
            <person name="Grigoriev I.V."/>
            <person name="Hibbett D.S."/>
        </authorList>
    </citation>
    <scope>NUCLEOTIDE SEQUENCE [LARGE SCALE GENOMIC DNA]</scope>
    <source>
        <strain evidence="7 8">L-15889</strain>
    </source>
</reference>
<evidence type="ECO:0000256" key="3">
    <source>
        <dbReference type="ARBA" id="ARBA00022833"/>
    </source>
</evidence>
<evidence type="ECO:0000256" key="1">
    <source>
        <dbReference type="ARBA" id="ARBA00022723"/>
    </source>
</evidence>
<feature type="compositionally biased region" description="Basic and acidic residues" evidence="5">
    <location>
        <begin position="427"/>
        <end position="440"/>
    </location>
</feature>
<evidence type="ECO:0000256" key="2">
    <source>
        <dbReference type="ARBA" id="ARBA00022771"/>
    </source>
</evidence>
<dbReference type="PROSITE" id="PS50114">
    <property type="entry name" value="GATA_ZN_FINGER_2"/>
    <property type="match status" value="1"/>
</dbReference>
<dbReference type="InterPro" id="IPR000679">
    <property type="entry name" value="Znf_GATA"/>
</dbReference>
<evidence type="ECO:0000313" key="8">
    <source>
        <dbReference type="Proteomes" id="UP000076727"/>
    </source>
</evidence>
<feature type="compositionally biased region" description="Polar residues" evidence="5">
    <location>
        <begin position="20"/>
        <end position="37"/>
    </location>
</feature>
<dbReference type="AlphaFoldDB" id="A0A165RI48"/>
<keyword evidence="8" id="KW-1185">Reference proteome</keyword>
<sequence>MPPAFYSYDRSRYPGPSVSAVAQPSPRSSTPVSSYTSLDHALDPPGARASIRPAHQPPPPQSGQSPSAQMTSDSRYPYPPPPEAAPAYGYAPYPPSYPPGQYAQDISRAPIRPTSSSGQSSHPPPPHPPPPYHGPPGYPAHSPYGPPAYGVAPAPPGPWTGEGWTHYAHYPPPHPPGQEYPHSSNGSRPEPPAEEHRAYPPPPARGEERPSRPAEAPPQSKVRNGKESEPSAPGPSRSPPLGMDFGKLIEQYGIVLETTASLTHPNNSPRLSIPQETMERMLQAAAFGMQTLESASRRVAASEPPPLPPPTSERRQEEGQNEGDDVKPQQPPPSGSGENGDGQTCLGCNATSTPEWRRGPMGPRTLCNACGLVYAKLIKKRNRDPNRGRSAYLNAQPGTQNAANFVVDDPGHGSSGGSDDEESYGSQDRRSEGGYHGGRD</sequence>
<evidence type="ECO:0000256" key="5">
    <source>
        <dbReference type="SAM" id="MobiDB-lite"/>
    </source>
</evidence>
<dbReference type="STRING" id="1314783.A0A165RI48"/>
<dbReference type="SMART" id="SM00401">
    <property type="entry name" value="ZnF_GATA"/>
    <property type="match status" value="1"/>
</dbReference>
<dbReference type="Pfam" id="PF00320">
    <property type="entry name" value="GATA"/>
    <property type="match status" value="1"/>
</dbReference>
<accession>A0A165RI48</accession>
<feature type="region of interest" description="Disordered" evidence="5">
    <location>
        <begin position="1"/>
        <end position="245"/>
    </location>
</feature>
<dbReference type="CDD" id="cd00202">
    <property type="entry name" value="ZnF_GATA"/>
    <property type="match status" value="1"/>
</dbReference>
<name>A0A165RI48_9APHY</name>
<feature type="region of interest" description="Disordered" evidence="5">
    <location>
        <begin position="381"/>
        <end position="440"/>
    </location>
</feature>
<dbReference type="EMBL" id="KV429049">
    <property type="protein sequence ID" value="KZT70783.1"/>
    <property type="molecule type" value="Genomic_DNA"/>
</dbReference>
<dbReference type="SUPFAM" id="SSF57716">
    <property type="entry name" value="Glucocorticoid receptor-like (DNA-binding domain)"/>
    <property type="match status" value="1"/>
</dbReference>
<protein>
    <recommendedName>
        <fullName evidence="6">GATA-type domain-containing protein</fullName>
    </recommendedName>
</protein>
<evidence type="ECO:0000313" key="7">
    <source>
        <dbReference type="EMBL" id="KZT70783.1"/>
    </source>
</evidence>
<evidence type="ECO:0000256" key="4">
    <source>
        <dbReference type="PROSITE-ProRule" id="PRU00094"/>
    </source>
</evidence>
<gene>
    <name evidence="7" type="ORF">DAEQUDRAFT_166268</name>
</gene>
<dbReference type="InterPro" id="IPR051140">
    <property type="entry name" value="GATA_TF"/>
</dbReference>
<keyword evidence="2 4" id="KW-0863">Zinc-finger</keyword>
<keyword evidence="1" id="KW-0479">Metal-binding</keyword>
<dbReference type="Gene3D" id="3.30.50.10">
    <property type="entry name" value="Erythroid Transcription Factor GATA-1, subunit A"/>
    <property type="match status" value="1"/>
</dbReference>
<dbReference type="GO" id="GO:0043565">
    <property type="term" value="F:sequence-specific DNA binding"/>
    <property type="evidence" value="ECO:0007669"/>
    <property type="project" value="InterPro"/>
</dbReference>
<feature type="domain" description="GATA-type" evidence="6">
    <location>
        <begin position="339"/>
        <end position="374"/>
    </location>
</feature>
<feature type="compositionally biased region" description="Polar residues" evidence="5">
    <location>
        <begin position="258"/>
        <end position="270"/>
    </location>
</feature>
<dbReference type="PRINTS" id="PR01217">
    <property type="entry name" value="PRICHEXTENSN"/>
</dbReference>
<feature type="region of interest" description="Disordered" evidence="5">
    <location>
        <begin position="258"/>
        <end position="363"/>
    </location>
</feature>
<organism evidence="7 8">
    <name type="scientific">Daedalea quercina L-15889</name>
    <dbReference type="NCBI Taxonomy" id="1314783"/>
    <lineage>
        <taxon>Eukaryota</taxon>
        <taxon>Fungi</taxon>
        <taxon>Dikarya</taxon>
        <taxon>Basidiomycota</taxon>
        <taxon>Agaricomycotina</taxon>
        <taxon>Agaricomycetes</taxon>
        <taxon>Polyporales</taxon>
        <taxon>Fomitopsis</taxon>
    </lineage>
</organism>
<dbReference type="PANTHER" id="PTHR45658:SF18">
    <property type="entry name" value="PROTEIN GAT2"/>
    <property type="match status" value="1"/>
</dbReference>
<feature type="compositionally biased region" description="Low complexity" evidence="5">
    <location>
        <begin position="139"/>
        <end position="152"/>
    </location>
</feature>
<dbReference type="GO" id="GO:0006355">
    <property type="term" value="P:regulation of DNA-templated transcription"/>
    <property type="evidence" value="ECO:0007669"/>
    <property type="project" value="InterPro"/>
</dbReference>
<dbReference type="OrthoDB" id="2162994at2759"/>